<comment type="caution">
    <text evidence="1">The sequence shown here is derived from an EMBL/GenBank/DDBJ whole genome shotgun (WGS) entry which is preliminary data.</text>
</comment>
<dbReference type="AlphaFoldDB" id="A0A3D3R4N7"/>
<protein>
    <submittedName>
        <fullName evidence="1">Uncharacterized protein</fullName>
    </submittedName>
</protein>
<dbReference type="RefSeq" id="WP_154901337.1">
    <property type="nucleotide sequence ID" value="NZ_CP036341.1"/>
</dbReference>
<dbReference type="Proteomes" id="UP000263642">
    <property type="component" value="Unassembled WGS sequence"/>
</dbReference>
<accession>A0A3D3R4N7</accession>
<name>A0A3D3R4N7_9PLAN</name>
<dbReference type="EMBL" id="DQAY01000069">
    <property type="protein sequence ID" value="HCO23775.1"/>
    <property type="molecule type" value="Genomic_DNA"/>
</dbReference>
<accession>A0A517XJ59</accession>
<evidence type="ECO:0000313" key="1">
    <source>
        <dbReference type="EMBL" id="HCO23775.1"/>
    </source>
</evidence>
<proteinExistence type="predicted"/>
<evidence type="ECO:0000313" key="2">
    <source>
        <dbReference type="Proteomes" id="UP000263642"/>
    </source>
</evidence>
<organism evidence="1 2">
    <name type="scientific">Gimesia maris</name>
    <dbReference type="NCBI Taxonomy" id="122"/>
    <lineage>
        <taxon>Bacteria</taxon>
        <taxon>Pseudomonadati</taxon>
        <taxon>Planctomycetota</taxon>
        <taxon>Planctomycetia</taxon>
        <taxon>Planctomycetales</taxon>
        <taxon>Planctomycetaceae</taxon>
        <taxon>Gimesia</taxon>
    </lineage>
</organism>
<sequence length="220" mass="25002">MNKTTDVSLVSRTYSSTLALGFLIFFGAVNQPASAQSDPFTSGDDQKQLSPEQQEADALEMLKGVEKLVLSQQKRVAKEVIRKYPKSETAKIAELILEEYSRFDRLKEADDAAEAAWKNEVRNHWFVERNPVHNSSFFTILEGTQVSPALIINQSKTPVLYEMKGPSMPWNGPYRLRPSESHDFNYPVQLRFFSDEGLVVKHLSQGQTLQLNEKNTLHIK</sequence>
<gene>
    <name evidence="1" type="ORF">DIT97_12235</name>
</gene>
<reference evidence="1 2" key="1">
    <citation type="journal article" date="2018" name="Nat. Biotechnol.">
        <title>A standardized bacterial taxonomy based on genome phylogeny substantially revises the tree of life.</title>
        <authorList>
            <person name="Parks D.H."/>
            <person name="Chuvochina M."/>
            <person name="Waite D.W."/>
            <person name="Rinke C."/>
            <person name="Skarshewski A."/>
            <person name="Chaumeil P.A."/>
            <person name="Hugenholtz P."/>
        </authorList>
    </citation>
    <scope>NUCLEOTIDE SEQUENCE [LARGE SCALE GENOMIC DNA]</scope>
    <source>
        <strain evidence="1">UBA9375</strain>
    </source>
</reference>